<dbReference type="Gene3D" id="3.55.40.10">
    <property type="entry name" value="minor pseudopilin epsh domain"/>
    <property type="match status" value="1"/>
</dbReference>
<dbReference type="InterPro" id="IPR045584">
    <property type="entry name" value="Pilin-like"/>
</dbReference>
<evidence type="ECO:0000256" key="10">
    <source>
        <dbReference type="ARBA" id="ARBA00030775"/>
    </source>
</evidence>
<feature type="domain" description="General secretion pathway GspH" evidence="12">
    <location>
        <begin position="43"/>
        <end position="181"/>
    </location>
</feature>
<keyword evidence="6 11" id="KW-0812">Transmembrane</keyword>
<accession>A0A9X2BGX1</accession>
<dbReference type="SUPFAM" id="SSF54523">
    <property type="entry name" value="Pili subunits"/>
    <property type="match status" value="1"/>
</dbReference>
<dbReference type="GO" id="GO:0005886">
    <property type="term" value="C:plasma membrane"/>
    <property type="evidence" value="ECO:0007669"/>
    <property type="project" value="UniProtKB-SubCell"/>
</dbReference>
<comment type="caution">
    <text evidence="13">The sequence shown here is derived from an EMBL/GenBank/DDBJ whole genome shotgun (WGS) entry which is preliminary data.</text>
</comment>
<dbReference type="GO" id="GO:0015628">
    <property type="term" value="P:protein secretion by the type II secretion system"/>
    <property type="evidence" value="ECO:0007669"/>
    <property type="project" value="InterPro"/>
</dbReference>
<evidence type="ECO:0000256" key="9">
    <source>
        <dbReference type="ARBA" id="ARBA00025772"/>
    </source>
</evidence>
<keyword evidence="14" id="KW-1185">Reference proteome</keyword>
<proteinExistence type="inferred from homology"/>
<protein>
    <recommendedName>
        <fullName evidence="2">Type II secretion system protein H</fullName>
    </recommendedName>
    <alternativeName>
        <fullName evidence="10">General secretion pathway protein H</fullName>
    </alternativeName>
</protein>
<reference evidence="13" key="1">
    <citation type="submission" date="2021-11" db="EMBL/GenBank/DDBJ databases">
        <title>Vibrio ZSDE26 sp. nov. and Vibrio ZSDZ34 sp. nov., isolated from coastal seawater in Qingdao.</title>
        <authorList>
            <person name="Zhang P."/>
        </authorList>
    </citation>
    <scope>NUCLEOTIDE SEQUENCE</scope>
    <source>
        <strain evidence="13">ZSDE26</strain>
    </source>
</reference>
<dbReference type="InterPro" id="IPR051621">
    <property type="entry name" value="T2SS_protein_J"/>
</dbReference>
<dbReference type="InterPro" id="IPR012902">
    <property type="entry name" value="N_methyl_site"/>
</dbReference>
<comment type="similarity">
    <text evidence="9">Belongs to the GSP H family.</text>
</comment>
<evidence type="ECO:0000256" key="4">
    <source>
        <dbReference type="ARBA" id="ARBA00022481"/>
    </source>
</evidence>
<dbReference type="NCBIfam" id="TIGR02532">
    <property type="entry name" value="IV_pilin_GFxxxE"/>
    <property type="match status" value="1"/>
</dbReference>
<organism evidence="13 14">
    <name type="scientific">Vibrio amylolyticus</name>
    <dbReference type="NCBI Taxonomy" id="2847292"/>
    <lineage>
        <taxon>Bacteria</taxon>
        <taxon>Pseudomonadati</taxon>
        <taxon>Pseudomonadota</taxon>
        <taxon>Gammaproteobacteria</taxon>
        <taxon>Vibrionales</taxon>
        <taxon>Vibrionaceae</taxon>
        <taxon>Vibrio</taxon>
    </lineage>
</organism>
<keyword evidence="3" id="KW-1003">Cell membrane</keyword>
<keyword evidence="5" id="KW-0997">Cell inner membrane</keyword>
<dbReference type="AlphaFoldDB" id="A0A9X2BGX1"/>
<evidence type="ECO:0000256" key="3">
    <source>
        <dbReference type="ARBA" id="ARBA00022475"/>
    </source>
</evidence>
<dbReference type="PANTHER" id="PTHR39583">
    <property type="entry name" value="TYPE II SECRETION SYSTEM PROTEIN J-RELATED"/>
    <property type="match status" value="1"/>
</dbReference>
<keyword evidence="7 11" id="KW-1133">Transmembrane helix</keyword>
<evidence type="ECO:0000256" key="11">
    <source>
        <dbReference type="SAM" id="Phobius"/>
    </source>
</evidence>
<dbReference type="NCBIfam" id="TIGR01708">
    <property type="entry name" value="typeII_sec_gspH"/>
    <property type="match status" value="1"/>
</dbReference>
<dbReference type="InterPro" id="IPR049875">
    <property type="entry name" value="TypeII_GspH"/>
</dbReference>
<evidence type="ECO:0000313" key="14">
    <source>
        <dbReference type="Proteomes" id="UP001139559"/>
    </source>
</evidence>
<dbReference type="Pfam" id="PF12019">
    <property type="entry name" value="GspH"/>
    <property type="match status" value="1"/>
</dbReference>
<dbReference type="InterPro" id="IPR022346">
    <property type="entry name" value="T2SS_GspH"/>
</dbReference>
<dbReference type="RefSeq" id="WP_248008397.1">
    <property type="nucleotide sequence ID" value="NZ_JAJHVV010000004.1"/>
</dbReference>
<evidence type="ECO:0000256" key="2">
    <source>
        <dbReference type="ARBA" id="ARBA00021549"/>
    </source>
</evidence>
<dbReference type="PANTHER" id="PTHR39583:SF2">
    <property type="entry name" value="TYPE II SECRETION SYSTEM PROTEIN J"/>
    <property type="match status" value="1"/>
</dbReference>
<dbReference type="Pfam" id="PF07963">
    <property type="entry name" value="N_methyl"/>
    <property type="match status" value="1"/>
</dbReference>
<evidence type="ECO:0000256" key="5">
    <source>
        <dbReference type="ARBA" id="ARBA00022519"/>
    </source>
</evidence>
<sequence>MRNDKQQGFTLLEILLVLVVISVGVVTTLSVLPSNSEDQAKGQAQALFQRLQLLNDEAILSGRDFGLRVDETRSRYVWMTIENGEWKTQGFDTIPELTSLAEDGVAIEMVLGGDIWNDKDRLFNPGSLFDEEMFADVDADAKPLPPQIFIFSSGEITPVSIALYPQDRDAKQDSWRVVAKENGQILLLAPGEREDDESF</sequence>
<dbReference type="PROSITE" id="PS00409">
    <property type="entry name" value="PROKAR_NTER_METHYL"/>
    <property type="match status" value="1"/>
</dbReference>
<dbReference type="EMBL" id="JAJHVV010000004">
    <property type="protein sequence ID" value="MCK6263316.1"/>
    <property type="molecule type" value="Genomic_DNA"/>
</dbReference>
<feature type="transmembrane region" description="Helical" evidence="11">
    <location>
        <begin position="12"/>
        <end position="32"/>
    </location>
</feature>
<keyword evidence="8 11" id="KW-0472">Membrane</keyword>
<gene>
    <name evidence="13" type="primary">gspH</name>
    <name evidence="13" type="ORF">KP803_08495</name>
</gene>
<dbReference type="InterPro" id="IPR002416">
    <property type="entry name" value="T2SS_protein-GspH"/>
</dbReference>
<dbReference type="GO" id="GO:0015627">
    <property type="term" value="C:type II protein secretion system complex"/>
    <property type="evidence" value="ECO:0007669"/>
    <property type="project" value="InterPro"/>
</dbReference>
<evidence type="ECO:0000313" key="13">
    <source>
        <dbReference type="EMBL" id="MCK6263316.1"/>
    </source>
</evidence>
<evidence type="ECO:0000256" key="7">
    <source>
        <dbReference type="ARBA" id="ARBA00022989"/>
    </source>
</evidence>
<comment type="subcellular location">
    <subcellularLocation>
        <location evidence="1">Cell inner membrane</location>
        <topology evidence="1">Single-pass membrane protein</topology>
    </subcellularLocation>
</comment>
<evidence type="ECO:0000256" key="6">
    <source>
        <dbReference type="ARBA" id="ARBA00022692"/>
    </source>
</evidence>
<dbReference type="PRINTS" id="PR00885">
    <property type="entry name" value="BCTERIALGSPH"/>
</dbReference>
<keyword evidence="4" id="KW-0488">Methylation</keyword>
<dbReference type="Proteomes" id="UP001139559">
    <property type="component" value="Unassembled WGS sequence"/>
</dbReference>
<evidence type="ECO:0000256" key="1">
    <source>
        <dbReference type="ARBA" id="ARBA00004377"/>
    </source>
</evidence>
<name>A0A9X2BGX1_9VIBR</name>
<evidence type="ECO:0000256" key="8">
    <source>
        <dbReference type="ARBA" id="ARBA00023136"/>
    </source>
</evidence>
<evidence type="ECO:0000259" key="12">
    <source>
        <dbReference type="Pfam" id="PF12019"/>
    </source>
</evidence>